<keyword evidence="3" id="KW-1185">Reference proteome</keyword>
<reference evidence="2 3" key="1">
    <citation type="journal article" date="2021" name="bioRxiv">
        <title>Chromosome-scale and haplotype-resolved genome assembly of a tetraploid potato cultivar.</title>
        <authorList>
            <person name="Sun H."/>
            <person name="Jiao W.-B."/>
            <person name="Krause K."/>
            <person name="Campoy J.A."/>
            <person name="Goel M."/>
            <person name="Folz-Donahue K."/>
            <person name="Kukat C."/>
            <person name="Huettel B."/>
            <person name="Schneeberger K."/>
        </authorList>
    </citation>
    <scope>NUCLEOTIDE SEQUENCE [LARGE SCALE GENOMIC DNA]</scope>
    <source>
        <strain evidence="2">SolTubOtavaFocal</strain>
        <tissue evidence="2">Leaves</tissue>
    </source>
</reference>
<organism evidence="2 3">
    <name type="scientific">Solanum tuberosum</name>
    <name type="common">Potato</name>
    <dbReference type="NCBI Taxonomy" id="4113"/>
    <lineage>
        <taxon>Eukaryota</taxon>
        <taxon>Viridiplantae</taxon>
        <taxon>Streptophyta</taxon>
        <taxon>Embryophyta</taxon>
        <taxon>Tracheophyta</taxon>
        <taxon>Spermatophyta</taxon>
        <taxon>Magnoliopsida</taxon>
        <taxon>eudicotyledons</taxon>
        <taxon>Gunneridae</taxon>
        <taxon>Pentapetalae</taxon>
        <taxon>asterids</taxon>
        <taxon>lamiids</taxon>
        <taxon>Solanales</taxon>
        <taxon>Solanaceae</taxon>
        <taxon>Solanoideae</taxon>
        <taxon>Solaneae</taxon>
        <taxon>Solanum</taxon>
    </lineage>
</organism>
<protein>
    <recommendedName>
        <fullName evidence="1">AMP-activated protein kinase glycogen-binding domain-containing protein</fullName>
    </recommendedName>
</protein>
<dbReference type="Pfam" id="PF16561">
    <property type="entry name" value="AMPK1_CBM"/>
    <property type="match status" value="1"/>
</dbReference>
<dbReference type="InterPro" id="IPR032640">
    <property type="entry name" value="AMPK1_CBM"/>
</dbReference>
<name>A0ABQ7VVD1_SOLTU</name>
<evidence type="ECO:0000313" key="3">
    <source>
        <dbReference type="Proteomes" id="UP000826656"/>
    </source>
</evidence>
<dbReference type="InterPro" id="IPR014756">
    <property type="entry name" value="Ig_E-set"/>
</dbReference>
<dbReference type="EMBL" id="JAIVGD010000005">
    <property type="protein sequence ID" value="KAH0772480.1"/>
    <property type="molecule type" value="Genomic_DNA"/>
</dbReference>
<gene>
    <name evidence="2" type="ORF">KY290_009617</name>
</gene>
<dbReference type="InterPro" id="IPR013783">
    <property type="entry name" value="Ig-like_fold"/>
</dbReference>
<evidence type="ECO:0000313" key="2">
    <source>
        <dbReference type="EMBL" id="KAH0772480.1"/>
    </source>
</evidence>
<dbReference type="Proteomes" id="UP000826656">
    <property type="component" value="Unassembled WGS sequence"/>
</dbReference>
<accession>A0ABQ7VVD1</accession>
<comment type="caution">
    <text evidence="2">The sequence shown here is derived from an EMBL/GenBank/DDBJ whole genome shotgun (WGS) entry which is preliminary data.</text>
</comment>
<dbReference type="InterPro" id="IPR043554">
    <property type="entry name" value="KINB"/>
</dbReference>
<sequence>MVVITLLSKDLGTTGHQGKLWPLIQEKILQRSGKDYTVLLVLPSGIYHYKFIVDGEVRYIPELPCVADETGVVFNLLDVNVSENSAS</sequence>
<evidence type="ECO:0000259" key="1">
    <source>
        <dbReference type="Pfam" id="PF16561"/>
    </source>
</evidence>
<dbReference type="Gene3D" id="2.60.40.10">
    <property type="entry name" value="Immunoglobulins"/>
    <property type="match status" value="1"/>
</dbReference>
<dbReference type="PANTHER" id="PTHR46316">
    <property type="entry name" value="SNF1-RELATED PROTEIN KINASE REGULATORY SUBUNIT BETA-1"/>
    <property type="match status" value="1"/>
</dbReference>
<dbReference type="SUPFAM" id="SSF81296">
    <property type="entry name" value="E set domains"/>
    <property type="match status" value="1"/>
</dbReference>
<feature type="domain" description="AMP-activated protein kinase glycogen-binding" evidence="1">
    <location>
        <begin position="26"/>
        <end position="82"/>
    </location>
</feature>
<dbReference type="PANTHER" id="PTHR46316:SF9">
    <property type="entry name" value="SNF1-RELATED PROTEIN KINASE REGULATORY SUBUNIT BETA-1"/>
    <property type="match status" value="1"/>
</dbReference>
<dbReference type="CDD" id="cd02859">
    <property type="entry name" value="E_set_AMPKbeta_like_N"/>
    <property type="match status" value="1"/>
</dbReference>
<proteinExistence type="predicted"/>